<sequence>MMNVLSCRAVRSSALPSFLLLAMAWAGATYAQPGASGTPSSTLLAIDGVIEGEKSGPAENVSGISCARPRPSGQRTCIMVDDEVGFAQRVTLDGNVLRAGSRASNSVPILTRLDDPEIRGRRPTGLGCPVHTGKFTQLDGEGIAFQETGADGSGFFYVSGSHGCSRNSGEERPSQFILARIPYDAATDRFGAVVRTWRLSEALHTAAILGPRFGHPLDNTGGDGGLDIEGIAVDRDRLLVGFRAPNIDGRAFILPVPLGPLFATEWAVVPEQPIELPLERQEGIRDLASMADGRVLVLTGPAPDKADVQPRLMAFDPRIGAASLVEIAKLPAPESNGAKYEGVTFLEQGGGAVSVVIVQDGPSNGRPTRYQFSIPHRSP</sequence>
<dbReference type="InterPro" id="IPR022060">
    <property type="entry name" value="DUF3616"/>
</dbReference>
<proteinExistence type="predicted"/>
<protein>
    <submittedName>
        <fullName evidence="3">DUF3616 domain-containing protein</fullName>
    </submittedName>
</protein>
<dbReference type="OrthoDB" id="423529at2"/>
<name>A0A502FW34_9PROT</name>
<feature type="signal peptide" evidence="1">
    <location>
        <begin position="1"/>
        <end position="31"/>
    </location>
</feature>
<reference evidence="3 4" key="1">
    <citation type="journal article" date="2019" name="Environ. Microbiol.">
        <title>Species interactions and distinct microbial communities in high Arctic permafrost affected cryosols are associated with the CH4 and CO2 gas fluxes.</title>
        <authorList>
            <person name="Altshuler I."/>
            <person name="Hamel J."/>
            <person name="Turney S."/>
            <person name="Magnuson E."/>
            <person name="Levesque R."/>
            <person name="Greer C."/>
            <person name="Whyte L.G."/>
        </authorList>
    </citation>
    <scope>NUCLEOTIDE SEQUENCE [LARGE SCALE GENOMIC DNA]</scope>
    <source>
        <strain evidence="3 4">S9.3B</strain>
    </source>
</reference>
<dbReference type="EMBL" id="RCZP01000015">
    <property type="protein sequence ID" value="TPG53639.1"/>
    <property type="molecule type" value="Genomic_DNA"/>
</dbReference>
<organism evidence="3 4">
    <name type="scientific">Muricoccus nepalensis</name>
    <dbReference type="NCBI Taxonomy" id="1854500"/>
    <lineage>
        <taxon>Bacteria</taxon>
        <taxon>Pseudomonadati</taxon>
        <taxon>Pseudomonadota</taxon>
        <taxon>Alphaproteobacteria</taxon>
        <taxon>Acetobacterales</taxon>
        <taxon>Roseomonadaceae</taxon>
        <taxon>Muricoccus</taxon>
    </lineage>
</organism>
<accession>A0A502FW34</accession>
<gene>
    <name evidence="3" type="ORF">EAH89_15640</name>
</gene>
<dbReference type="RefSeq" id="WP_140884639.1">
    <property type="nucleotide sequence ID" value="NZ_RCZP01000015.1"/>
</dbReference>
<evidence type="ECO:0000313" key="3">
    <source>
        <dbReference type="EMBL" id="TPG53639.1"/>
    </source>
</evidence>
<evidence type="ECO:0000313" key="4">
    <source>
        <dbReference type="Proteomes" id="UP000317078"/>
    </source>
</evidence>
<keyword evidence="1" id="KW-0732">Signal</keyword>
<dbReference type="AlphaFoldDB" id="A0A502FW34"/>
<keyword evidence="4" id="KW-1185">Reference proteome</keyword>
<dbReference type="Proteomes" id="UP000317078">
    <property type="component" value="Unassembled WGS sequence"/>
</dbReference>
<evidence type="ECO:0000256" key="1">
    <source>
        <dbReference type="SAM" id="SignalP"/>
    </source>
</evidence>
<dbReference type="Pfam" id="PF12275">
    <property type="entry name" value="DUF3616"/>
    <property type="match status" value="1"/>
</dbReference>
<comment type="caution">
    <text evidence="3">The sequence shown here is derived from an EMBL/GenBank/DDBJ whole genome shotgun (WGS) entry which is preliminary data.</text>
</comment>
<feature type="chain" id="PRO_5021319026" evidence="1">
    <location>
        <begin position="32"/>
        <end position="379"/>
    </location>
</feature>
<feature type="domain" description="DUF3616" evidence="2">
    <location>
        <begin position="199"/>
        <end position="368"/>
    </location>
</feature>
<evidence type="ECO:0000259" key="2">
    <source>
        <dbReference type="Pfam" id="PF12275"/>
    </source>
</evidence>